<dbReference type="SUPFAM" id="SSF53474">
    <property type="entry name" value="alpha/beta-Hydrolases"/>
    <property type="match status" value="1"/>
</dbReference>
<feature type="domain" description="Peptidase S9 prolyl oligopeptidase catalytic" evidence="3">
    <location>
        <begin position="52"/>
        <end position="242"/>
    </location>
</feature>
<sequence>MTTTRHNSIHIPVGDRSIAGTLVGPNSLMPGVMLVHGWDGSQEQYIARAHEIAALGCICLTFDLRGHAQDRAARDAVTREDNLADMLAAYDVLVGHPSVDGSAVAVVGSSYGGYLAAILSTLRPVRWLGLRVPALYKDEDWLVPKRALSREELVAYRNSVVAPASNRALSAAAQFEGDVLLVESEFDTMVPHPVIKNYLDAFQKAHSMTYRVIKGADHALSQKAWSQSYTNVLVNWVCEMVKGAKEEAEAARSRKAAAREKSGAPKVLHSASGKVLASGADSPAIA</sequence>
<keyword evidence="1 4" id="KW-0378">Hydrolase</keyword>
<protein>
    <submittedName>
        <fullName evidence="4">Alpha/beta hydrolase</fullName>
    </submittedName>
</protein>
<evidence type="ECO:0000259" key="3">
    <source>
        <dbReference type="Pfam" id="PF00326"/>
    </source>
</evidence>
<reference evidence="5" key="1">
    <citation type="journal article" date="2019" name="Int. J. Syst. Evol. Microbiol.">
        <title>The Global Catalogue of Microorganisms (GCM) 10K type strain sequencing project: providing services to taxonomists for standard genome sequencing and annotation.</title>
        <authorList>
            <consortium name="The Broad Institute Genomics Platform"/>
            <consortium name="The Broad Institute Genome Sequencing Center for Infectious Disease"/>
            <person name="Wu L."/>
            <person name="Ma J."/>
        </authorList>
    </citation>
    <scope>NUCLEOTIDE SEQUENCE [LARGE SCALE GENOMIC DNA]</scope>
    <source>
        <strain evidence="5">KCTC 23314</strain>
    </source>
</reference>
<feature type="compositionally biased region" description="Basic and acidic residues" evidence="2">
    <location>
        <begin position="253"/>
        <end position="263"/>
    </location>
</feature>
<dbReference type="Proteomes" id="UP000626210">
    <property type="component" value="Unassembled WGS sequence"/>
</dbReference>
<dbReference type="PROSITE" id="PS00708">
    <property type="entry name" value="PRO_ENDOPEP_SER"/>
    <property type="match status" value="1"/>
</dbReference>
<dbReference type="InterPro" id="IPR001375">
    <property type="entry name" value="Peptidase_S9_cat"/>
</dbReference>
<dbReference type="InterPro" id="IPR002471">
    <property type="entry name" value="Pept_S9_AS"/>
</dbReference>
<dbReference type="InterPro" id="IPR050261">
    <property type="entry name" value="FrsA_esterase"/>
</dbReference>
<dbReference type="Pfam" id="PF00326">
    <property type="entry name" value="Peptidase_S9"/>
    <property type="match status" value="1"/>
</dbReference>
<name>A0ABQ3GDI6_9BURK</name>
<dbReference type="EMBL" id="BMYK01000034">
    <property type="protein sequence ID" value="GHD01184.1"/>
    <property type="molecule type" value="Genomic_DNA"/>
</dbReference>
<dbReference type="Gene3D" id="3.40.50.1820">
    <property type="entry name" value="alpha/beta hydrolase"/>
    <property type="match status" value="1"/>
</dbReference>
<evidence type="ECO:0000313" key="4">
    <source>
        <dbReference type="EMBL" id="GHD01184.1"/>
    </source>
</evidence>
<evidence type="ECO:0000313" key="5">
    <source>
        <dbReference type="Proteomes" id="UP000626210"/>
    </source>
</evidence>
<evidence type="ECO:0000256" key="1">
    <source>
        <dbReference type="ARBA" id="ARBA00022801"/>
    </source>
</evidence>
<evidence type="ECO:0000256" key="2">
    <source>
        <dbReference type="SAM" id="MobiDB-lite"/>
    </source>
</evidence>
<gene>
    <name evidence="4" type="ORF">GCM10007320_59310</name>
</gene>
<accession>A0ABQ3GDI6</accession>
<dbReference type="RefSeq" id="WP_189690489.1">
    <property type="nucleotide sequence ID" value="NZ_BMYK01000034.1"/>
</dbReference>
<comment type="caution">
    <text evidence="4">The sequence shown here is derived from an EMBL/GenBank/DDBJ whole genome shotgun (WGS) entry which is preliminary data.</text>
</comment>
<dbReference type="PANTHER" id="PTHR22946:SF5">
    <property type="entry name" value="PEPTIDASE S9 PROLYL OLIGOPEPTIDASE CATALYTIC DOMAIN-CONTAINING PROTEIN"/>
    <property type="match status" value="1"/>
</dbReference>
<proteinExistence type="predicted"/>
<organism evidence="4 5">
    <name type="scientific">Pseudorhodoferax aquiterrae</name>
    <dbReference type="NCBI Taxonomy" id="747304"/>
    <lineage>
        <taxon>Bacteria</taxon>
        <taxon>Pseudomonadati</taxon>
        <taxon>Pseudomonadota</taxon>
        <taxon>Betaproteobacteria</taxon>
        <taxon>Burkholderiales</taxon>
        <taxon>Comamonadaceae</taxon>
    </lineage>
</organism>
<dbReference type="PANTHER" id="PTHR22946">
    <property type="entry name" value="DIENELACTONE HYDROLASE DOMAIN-CONTAINING PROTEIN-RELATED"/>
    <property type="match status" value="1"/>
</dbReference>
<dbReference type="GO" id="GO:0016787">
    <property type="term" value="F:hydrolase activity"/>
    <property type="evidence" value="ECO:0007669"/>
    <property type="project" value="UniProtKB-KW"/>
</dbReference>
<dbReference type="InterPro" id="IPR029058">
    <property type="entry name" value="AB_hydrolase_fold"/>
</dbReference>
<keyword evidence="5" id="KW-1185">Reference proteome</keyword>
<feature type="region of interest" description="Disordered" evidence="2">
    <location>
        <begin position="253"/>
        <end position="286"/>
    </location>
</feature>